<keyword evidence="4" id="KW-1133">Transmembrane helix</keyword>
<dbReference type="PROSITE" id="PS51755">
    <property type="entry name" value="OMPR_PHOB"/>
    <property type="match status" value="1"/>
</dbReference>
<keyword evidence="2 3" id="KW-0238">DNA-binding</keyword>
<dbReference type="InterPro" id="IPR036388">
    <property type="entry name" value="WH-like_DNA-bd_sf"/>
</dbReference>
<feature type="DNA-binding region" description="OmpR/PhoB-type" evidence="3">
    <location>
        <begin position="2"/>
        <end position="104"/>
    </location>
</feature>
<organism evidence="6 7">
    <name type="scientific">Psychrosphaera aquimarina</name>
    <dbReference type="NCBI Taxonomy" id="2044854"/>
    <lineage>
        <taxon>Bacteria</taxon>
        <taxon>Pseudomonadati</taxon>
        <taxon>Pseudomonadota</taxon>
        <taxon>Gammaproteobacteria</taxon>
        <taxon>Alteromonadales</taxon>
        <taxon>Pseudoalteromonadaceae</taxon>
        <taxon>Psychrosphaera</taxon>
    </lineage>
</organism>
<evidence type="ECO:0000256" key="2">
    <source>
        <dbReference type="ARBA" id="ARBA00023125"/>
    </source>
</evidence>
<evidence type="ECO:0000313" key="6">
    <source>
        <dbReference type="EMBL" id="MDU0113950.1"/>
    </source>
</evidence>
<proteinExistence type="inferred from homology"/>
<dbReference type="Gene3D" id="1.10.10.10">
    <property type="entry name" value="Winged helix-like DNA-binding domain superfamily/Winged helix DNA-binding domain"/>
    <property type="match status" value="1"/>
</dbReference>
<dbReference type="Proteomes" id="UP001257914">
    <property type="component" value="Unassembled WGS sequence"/>
</dbReference>
<evidence type="ECO:0000313" key="7">
    <source>
        <dbReference type="Proteomes" id="UP001257914"/>
    </source>
</evidence>
<accession>A0ABU3R2Q9</accession>
<reference evidence="6 7" key="1">
    <citation type="submission" date="2023-10" db="EMBL/GenBank/DDBJ databases">
        <title>Psychrosphaera aquimaarina strain SW33 isolated from seawater.</title>
        <authorList>
            <person name="Bayburt H."/>
            <person name="Kim J.M."/>
            <person name="Choi B.J."/>
            <person name="Jeon C.O."/>
        </authorList>
    </citation>
    <scope>NUCLEOTIDE SEQUENCE [LARGE SCALE GENOMIC DNA]</scope>
    <source>
        <strain evidence="6 7">KCTC 52743</strain>
    </source>
</reference>
<dbReference type="Pfam" id="PF00486">
    <property type="entry name" value="Trans_reg_C"/>
    <property type="match status" value="1"/>
</dbReference>
<dbReference type="RefSeq" id="WP_315947541.1">
    <property type="nucleotide sequence ID" value="NZ_JAWCUA010000010.1"/>
</dbReference>
<feature type="transmembrane region" description="Helical" evidence="4">
    <location>
        <begin position="150"/>
        <end position="169"/>
    </location>
</feature>
<evidence type="ECO:0000256" key="3">
    <source>
        <dbReference type="PROSITE-ProRule" id="PRU01091"/>
    </source>
</evidence>
<keyword evidence="4" id="KW-0812">Transmembrane</keyword>
<sequence length="694" mass="79689">MSTLYVTNDWVFNLSTLTISFTQSERTVTLDPKQAKILSYLMKHGQAPVARDKLYFEIYGNDPAKSDSTINPYISKLRRLLSPSPDAKESYIKTIPKVGYQFIVPFVIEQLEIVEPTKVVRQISETTPYYLQTPQHSTQKPPASFQYQKVIFAFVAILIVILTITFVVTNQFTNTTPTMLKSTKVLVHDKGSEGDFDISFNQQLLIYVNEQKSGLNTIRVKDMDSEKISDLYMSHEGNIYSPVLSPDLSKIVFASTESGVCTIYKMQLTANNSEYASETPIPIAPCSEINAWTKIEFINNNQVAFIYYKDYSQPATIKLLDLESKKSHVLISPPLNSYGDVAFSYNARLDKIAFIRSLDNNNKSLFIYDVKSTELKMLTSLSDFSFYLSWFNNKELVFIKNDQVILFNTSTKKETIMSVPIANLKNIVVRNEDVFGKKGIWNQWDIYRFDINTLTFTPEIDSDYSEYLPYPKSKEQMYYAAHKGGSVQIWLKNKNQHQQITHFTDKRAISSFIVTEENIVVLNSKTISLLNLEGEIQSEINNEYNLDSVLQIKDNVIFAIEQTLTGTYLVKFELDTQKLTKIKQVFKAVFSDELFYYITADKQQIITLDNNANDTINIFNLPKKFQDGYLWHVINNNSIFASADNWTIIDMTTGQNKFTNDFHYPFGYLHCKNVENACFFVAFLPGNTEVIRLK</sequence>
<keyword evidence="7" id="KW-1185">Reference proteome</keyword>
<evidence type="ECO:0000256" key="1">
    <source>
        <dbReference type="ARBA" id="ARBA00009820"/>
    </source>
</evidence>
<dbReference type="CDD" id="cd00383">
    <property type="entry name" value="trans_reg_C"/>
    <property type="match status" value="1"/>
</dbReference>
<evidence type="ECO:0000256" key="4">
    <source>
        <dbReference type="SAM" id="Phobius"/>
    </source>
</evidence>
<evidence type="ECO:0000259" key="5">
    <source>
        <dbReference type="PROSITE" id="PS51755"/>
    </source>
</evidence>
<keyword evidence="4" id="KW-0472">Membrane</keyword>
<dbReference type="SUPFAM" id="SSF46894">
    <property type="entry name" value="C-terminal effector domain of the bipartite response regulators"/>
    <property type="match status" value="1"/>
</dbReference>
<dbReference type="SMART" id="SM00862">
    <property type="entry name" value="Trans_reg_C"/>
    <property type="match status" value="1"/>
</dbReference>
<comment type="caution">
    <text evidence="6">The sequence shown here is derived from an EMBL/GenBank/DDBJ whole genome shotgun (WGS) entry which is preliminary data.</text>
</comment>
<dbReference type="InterPro" id="IPR011042">
    <property type="entry name" value="6-blade_b-propeller_TolB-like"/>
</dbReference>
<dbReference type="Gene3D" id="2.120.10.30">
    <property type="entry name" value="TolB, C-terminal domain"/>
    <property type="match status" value="2"/>
</dbReference>
<gene>
    <name evidence="6" type="ORF">RT723_13260</name>
</gene>
<dbReference type="InterPro" id="IPR016032">
    <property type="entry name" value="Sig_transdc_resp-reg_C-effctor"/>
</dbReference>
<name>A0ABU3R2Q9_9GAMM</name>
<dbReference type="SUPFAM" id="SSF69322">
    <property type="entry name" value="Tricorn protease domain 2"/>
    <property type="match status" value="1"/>
</dbReference>
<dbReference type="InterPro" id="IPR011659">
    <property type="entry name" value="WD40"/>
</dbReference>
<dbReference type="PANTHER" id="PTHR36842:SF1">
    <property type="entry name" value="PROTEIN TOLB"/>
    <property type="match status" value="1"/>
</dbReference>
<protein>
    <submittedName>
        <fullName evidence="6">Winged helix-turn-helix domain-containing protein</fullName>
    </submittedName>
</protein>
<dbReference type="SUPFAM" id="SSF82171">
    <property type="entry name" value="DPP6 N-terminal domain-like"/>
    <property type="match status" value="1"/>
</dbReference>
<dbReference type="PANTHER" id="PTHR36842">
    <property type="entry name" value="PROTEIN TOLB HOMOLOG"/>
    <property type="match status" value="1"/>
</dbReference>
<feature type="domain" description="OmpR/PhoB-type" evidence="5">
    <location>
        <begin position="2"/>
        <end position="104"/>
    </location>
</feature>
<dbReference type="EMBL" id="JAWCUA010000010">
    <property type="protein sequence ID" value="MDU0113950.1"/>
    <property type="molecule type" value="Genomic_DNA"/>
</dbReference>
<dbReference type="InterPro" id="IPR001867">
    <property type="entry name" value="OmpR/PhoB-type_DNA-bd"/>
</dbReference>
<comment type="similarity">
    <text evidence="1">Belongs to the TolB family.</text>
</comment>
<dbReference type="Pfam" id="PF07676">
    <property type="entry name" value="PD40"/>
    <property type="match status" value="1"/>
</dbReference>